<dbReference type="SUPFAM" id="SSF46955">
    <property type="entry name" value="Putative DNA-binding domain"/>
    <property type="match status" value="1"/>
</dbReference>
<name>A0A7R8MJB5_9CAUD</name>
<protein>
    <recommendedName>
        <fullName evidence="1">Helix-turn-helix domain-containing protein</fullName>
    </recommendedName>
</protein>
<evidence type="ECO:0000313" key="2">
    <source>
        <dbReference type="EMBL" id="CAD5236052.1"/>
    </source>
</evidence>
<dbReference type="Proteomes" id="UP000596247">
    <property type="component" value="Chromosome"/>
</dbReference>
<reference evidence="2 3" key="1">
    <citation type="submission" date="2020-09" db="EMBL/GenBank/DDBJ databases">
        <authorList>
            <person name="Jameson E."/>
        </authorList>
    </citation>
    <scope>NUCLEOTIDE SEQUENCE [LARGE SCALE GENOMIC DNA]</scope>
</reference>
<evidence type="ECO:0000259" key="1">
    <source>
        <dbReference type="Pfam" id="PF12728"/>
    </source>
</evidence>
<sequence length="58" mass="6626">MESLDKITIKQLATHLGISVSTVRNRLSKGKLPNPTERRGDQLFWSKYDLLGWGIDIQ</sequence>
<keyword evidence="3" id="KW-1185">Reference proteome</keyword>
<dbReference type="EMBL" id="LR881104">
    <property type="protein sequence ID" value="CAD5236052.1"/>
    <property type="molecule type" value="Genomic_DNA"/>
</dbReference>
<gene>
    <name evidence="2" type="ORF">LLCLJKAH_00063</name>
</gene>
<feature type="domain" description="Helix-turn-helix" evidence="1">
    <location>
        <begin position="8"/>
        <end position="53"/>
    </location>
</feature>
<evidence type="ECO:0000313" key="3">
    <source>
        <dbReference type="Proteomes" id="UP000596247"/>
    </source>
</evidence>
<organism evidence="2 3">
    <name type="scientific">Klebsiella phage vB_KvM-Eowyn</name>
    <dbReference type="NCBI Taxonomy" id="2762819"/>
    <lineage>
        <taxon>Viruses</taxon>
        <taxon>Duplodnaviria</taxon>
        <taxon>Heunggongvirae</taxon>
        <taxon>Uroviricota</taxon>
        <taxon>Caudoviricetes</taxon>
        <taxon>Chimalliviridae</taxon>
        <taxon>Eowynvirus</taxon>
        <taxon>Eowynvirus eowyn</taxon>
    </lineage>
</organism>
<dbReference type="InterPro" id="IPR041657">
    <property type="entry name" value="HTH_17"/>
</dbReference>
<dbReference type="Pfam" id="PF12728">
    <property type="entry name" value="HTH_17"/>
    <property type="match status" value="1"/>
</dbReference>
<proteinExistence type="predicted"/>
<accession>A0A7R8MJB5</accession>
<dbReference type="InterPro" id="IPR009061">
    <property type="entry name" value="DNA-bd_dom_put_sf"/>
</dbReference>